<dbReference type="Gene3D" id="3.30.1930.10">
    <property type="entry name" value="capsid protein of prophage domain"/>
    <property type="match status" value="1"/>
</dbReference>
<dbReference type="RefSeq" id="WP_168046681.1">
    <property type="nucleotide sequence ID" value="NZ_JAATJR010000001.1"/>
</dbReference>
<protein>
    <submittedName>
        <fullName evidence="1">Major capsid protein</fullName>
    </submittedName>
</protein>
<evidence type="ECO:0000313" key="2">
    <source>
        <dbReference type="Proteomes" id="UP000765160"/>
    </source>
</evidence>
<dbReference type="HAMAP" id="MF_04133">
    <property type="entry name" value="CAPSID_LAMBDA"/>
    <property type="match status" value="1"/>
</dbReference>
<dbReference type="Gene3D" id="3.15.30.10">
    <property type="entry name" value="putative capsid protein of prophage domain like"/>
    <property type="match status" value="1"/>
</dbReference>
<proteinExistence type="inferred from homology"/>
<dbReference type="Proteomes" id="UP000765160">
    <property type="component" value="Unassembled WGS sequence"/>
</dbReference>
<sequence>MALSIYETTTLIRVVENLKEPSQFLLDMFFPNVTQSDTEMVSIDVFDGKRRLAPFVNPLVEGKFVEGLGFTTPTFAPPYLKPKTRLDPKRAVRRTRGERIGGAMTPIERAAANLRLEMEDQMNQIFRRMEWMGAKAMTDGAITVVGDGVPTAVINFGRDASLNITLSGGNRWGQAGVSPSNNIDDWSALVLKRSGYPVTDVVFTPAAWRLFRADPLVAAVVQSFRNGNEDFSAAGVRPERGGIRLGSWGQYTLWIYYEWFIDPADGVEKPLLTDGTVILGSKMVQGERAFAAIQDEDVGFPSIPFCPKSWTEKDPGVRWLMTQSAPLTIPSNVNASASAQVI</sequence>
<gene>
    <name evidence="1" type="ORF">HB662_02210</name>
</gene>
<dbReference type="InterPro" id="IPR005564">
    <property type="entry name" value="Major_capsid_GpE"/>
</dbReference>
<dbReference type="EMBL" id="JAAVTX010000001">
    <property type="protein sequence ID" value="NKE43573.1"/>
    <property type="molecule type" value="Genomic_DNA"/>
</dbReference>
<keyword evidence="2" id="KW-1185">Reference proteome</keyword>
<name>A0ABX1ESR4_9PROT</name>
<reference evidence="1 2" key="1">
    <citation type="submission" date="2020-03" db="EMBL/GenBank/DDBJ databases">
        <title>Roseomonas selenitidurans sp. nov. isolated from soil.</title>
        <authorList>
            <person name="Liu H."/>
        </authorList>
    </citation>
    <scope>NUCLEOTIDE SEQUENCE [LARGE SCALE GENOMIC DNA]</scope>
    <source>
        <strain evidence="1 2">JCM 15073</strain>
    </source>
</reference>
<comment type="caution">
    <text evidence="1">The sequence shown here is derived from an EMBL/GenBank/DDBJ whole genome shotgun (WGS) entry which is preliminary data.</text>
</comment>
<dbReference type="Pfam" id="PF03864">
    <property type="entry name" value="Phage_cap_E"/>
    <property type="match status" value="1"/>
</dbReference>
<evidence type="ECO:0000313" key="1">
    <source>
        <dbReference type="EMBL" id="NKE43573.1"/>
    </source>
</evidence>
<organism evidence="1 2">
    <name type="scientific">Falsiroseomonas frigidaquae</name>
    <dbReference type="NCBI Taxonomy" id="487318"/>
    <lineage>
        <taxon>Bacteria</taxon>
        <taxon>Pseudomonadati</taxon>
        <taxon>Pseudomonadota</taxon>
        <taxon>Alphaproteobacteria</taxon>
        <taxon>Acetobacterales</taxon>
        <taxon>Roseomonadaceae</taxon>
        <taxon>Falsiroseomonas</taxon>
    </lineage>
</organism>
<accession>A0ABX1ESR4</accession>